<dbReference type="Pfam" id="PF03959">
    <property type="entry name" value="FSH1"/>
    <property type="match status" value="1"/>
</dbReference>
<gene>
    <name evidence="2" type="ORF">HKI87_02g10440</name>
</gene>
<sequence length="494" mass="54423">MAPVETTPTGDGDGGVAESQEGVLLYYKYTDVTSLAGGREGLRIWYEMSCLELGLVGRVRVAKDGVNATLGGSLQSLRRHCDQMEAKGFEGIDFKLDRSHGALNERTRDESGFDRLRVQETDEVVSLGPRAAGILAKEGAPHLSPEDFHRELSDAKESEVVLVDVRNVYESRIGKFQCEGVKTLVPETRTFAQFPRWADTRERELRGKRIMMYCTGGVRCEKASAFIKAMGDGFENVVQLKGGIQRYLESFPEGGHYKGKNFVFDSRSSVSPRLVRPEDCTVGRYPQTKVRILCLHGFRQTARSFGGRTAKLRKRLRGAAELIYIDGPYLLAGGTRRAWSSEADGAELDPELGLEGLQTEGQGPLALACRYVEREIHALRGVGILAFSEGAAVVEAALSGGGLRCLRFVILASGFVDRNAGRDCIPLELPSLHIFGGDKDRQVPHQRSEALADRFDSRKILRHEGGHFIPSSKSYVADILAWIRETLSKTRGGL</sequence>
<evidence type="ECO:0000313" key="2">
    <source>
        <dbReference type="EMBL" id="WZN59518.1"/>
    </source>
</evidence>
<dbReference type="InterPro" id="IPR005645">
    <property type="entry name" value="FSH-like_dom"/>
</dbReference>
<dbReference type="SUPFAM" id="SSF53474">
    <property type="entry name" value="alpha/beta-Hydrolases"/>
    <property type="match status" value="1"/>
</dbReference>
<protein>
    <submittedName>
        <fullName evidence="2">Rhodanese-like domain-containing protein</fullName>
    </submittedName>
</protein>
<evidence type="ECO:0000259" key="1">
    <source>
        <dbReference type="PROSITE" id="PS50206"/>
    </source>
</evidence>
<dbReference type="EMBL" id="CP151502">
    <property type="protein sequence ID" value="WZN59518.1"/>
    <property type="molecule type" value="Genomic_DNA"/>
</dbReference>
<dbReference type="InterPro" id="IPR001763">
    <property type="entry name" value="Rhodanese-like_dom"/>
</dbReference>
<dbReference type="AlphaFoldDB" id="A0AAX4P0S0"/>
<keyword evidence="3" id="KW-1185">Reference proteome</keyword>
<dbReference type="Gene3D" id="3.30.70.100">
    <property type="match status" value="1"/>
</dbReference>
<dbReference type="InterPro" id="IPR020936">
    <property type="entry name" value="TrhO"/>
</dbReference>
<dbReference type="PANTHER" id="PTHR43268">
    <property type="entry name" value="THIOSULFATE SULFURTRANSFERASE/RHODANESE-LIKE DOMAIN-CONTAINING PROTEIN 2"/>
    <property type="match status" value="1"/>
</dbReference>
<dbReference type="CDD" id="cd01518">
    <property type="entry name" value="RHOD_YceA"/>
    <property type="match status" value="1"/>
</dbReference>
<name>A0AAX4P0S0_9CHLO</name>
<dbReference type="InterPro" id="IPR040503">
    <property type="entry name" value="TRHO_N"/>
</dbReference>
<feature type="domain" description="Rhodanese" evidence="1">
    <location>
        <begin position="156"/>
        <end position="256"/>
    </location>
</feature>
<evidence type="ECO:0000313" key="3">
    <source>
        <dbReference type="Proteomes" id="UP001472866"/>
    </source>
</evidence>
<dbReference type="SMART" id="SM00450">
    <property type="entry name" value="RHOD"/>
    <property type="match status" value="1"/>
</dbReference>
<dbReference type="PANTHER" id="PTHR43268:SF6">
    <property type="entry name" value="THIOSULFATE SULFURTRANSFERASE_RHODANESE-LIKE DOMAIN-CONTAINING PROTEIN 2"/>
    <property type="match status" value="1"/>
</dbReference>
<dbReference type="Gene3D" id="3.40.50.1820">
    <property type="entry name" value="alpha/beta hydrolase"/>
    <property type="match status" value="1"/>
</dbReference>
<dbReference type="Proteomes" id="UP001472866">
    <property type="component" value="Chromosome 02"/>
</dbReference>
<dbReference type="SUPFAM" id="SSF52821">
    <property type="entry name" value="Rhodanese/Cell cycle control phosphatase"/>
    <property type="match status" value="1"/>
</dbReference>
<dbReference type="Gene3D" id="3.40.250.10">
    <property type="entry name" value="Rhodanese-like domain"/>
    <property type="match status" value="1"/>
</dbReference>
<accession>A0AAX4P0S0</accession>
<proteinExistence type="predicted"/>
<dbReference type="Pfam" id="PF17773">
    <property type="entry name" value="UPF0176_N"/>
    <property type="match status" value="1"/>
</dbReference>
<dbReference type="PROSITE" id="PS50206">
    <property type="entry name" value="RHODANESE_3"/>
    <property type="match status" value="1"/>
</dbReference>
<reference evidence="2 3" key="1">
    <citation type="submission" date="2024-03" db="EMBL/GenBank/DDBJ databases">
        <title>Complete genome sequence of the green alga Chloropicon roscoffensis RCC1871.</title>
        <authorList>
            <person name="Lemieux C."/>
            <person name="Pombert J.-F."/>
            <person name="Otis C."/>
            <person name="Turmel M."/>
        </authorList>
    </citation>
    <scope>NUCLEOTIDE SEQUENCE [LARGE SCALE GENOMIC DNA]</scope>
    <source>
        <strain evidence="2 3">RCC1871</strain>
    </source>
</reference>
<organism evidence="2 3">
    <name type="scientific">Chloropicon roscoffensis</name>
    <dbReference type="NCBI Taxonomy" id="1461544"/>
    <lineage>
        <taxon>Eukaryota</taxon>
        <taxon>Viridiplantae</taxon>
        <taxon>Chlorophyta</taxon>
        <taxon>Chloropicophyceae</taxon>
        <taxon>Chloropicales</taxon>
        <taxon>Chloropicaceae</taxon>
        <taxon>Chloropicon</taxon>
    </lineage>
</organism>
<dbReference type="InterPro" id="IPR036873">
    <property type="entry name" value="Rhodanese-like_dom_sf"/>
</dbReference>
<dbReference type="Pfam" id="PF00581">
    <property type="entry name" value="Rhodanese"/>
    <property type="match status" value="1"/>
</dbReference>
<dbReference type="InterPro" id="IPR029058">
    <property type="entry name" value="AB_hydrolase_fold"/>
</dbReference>